<dbReference type="PANTHER" id="PTHR33018">
    <property type="entry name" value="OS10G0338966 PROTEIN-RELATED"/>
    <property type="match status" value="1"/>
</dbReference>
<dbReference type="PANTHER" id="PTHR33018:SF19">
    <property type="entry name" value="OS12G0558775 PROTEIN"/>
    <property type="match status" value="1"/>
</dbReference>
<comment type="caution">
    <text evidence="1">The sequence shown here is derived from an EMBL/GenBank/DDBJ whole genome shotgun (WGS) entry which is preliminary data.</text>
</comment>
<reference evidence="1" key="1">
    <citation type="submission" date="2020-05" db="EMBL/GenBank/DDBJ databases">
        <title>WGS assembly of Panicum virgatum.</title>
        <authorList>
            <person name="Lovell J.T."/>
            <person name="Jenkins J."/>
            <person name="Shu S."/>
            <person name="Juenger T.E."/>
            <person name="Schmutz J."/>
        </authorList>
    </citation>
    <scope>NUCLEOTIDE SEQUENCE</scope>
    <source>
        <strain evidence="1">AP13</strain>
    </source>
</reference>
<sequence>MWAALQACFRFQEGKPKEDAKKFAMLTLGTTFRNFRHTLHKDYAKKGLSPKIKFGKIPDAMWEEFKLMKEMAEAKALSEKRTEKAQKAAENPHHLGAGGYDGKIPHWRREEEERRKASGKYWCLARRPRYREGKVVFENPTTAEIYERLAHVVDAEKQGLFHPDREKDQLTTAIGTAEHSGRVRGV</sequence>
<evidence type="ECO:0000313" key="1">
    <source>
        <dbReference type="EMBL" id="KAG2547035.1"/>
    </source>
</evidence>
<dbReference type="Proteomes" id="UP000823388">
    <property type="component" value="Chromosome 9K"/>
</dbReference>
<organism evidence="1 2">
    <name type="scientific">Panicum virgatum</name>
    <name type="common">Blackwell switchgrass</name>
    <dbReference type="NCBI Taxonomy" id="38727"/>
    <lineage>
        <taxon>Eukaryota</taxon>
        <taxon>Viridiplantae</taxon>
        <taxon>Streptophyta</taxon>
        <taxon>Embryophyta</taxon>
        <taxon>Tracheophyta</taxon>
        <taxon>Spermatophyta</taxon>
        <taxon>Magnoliopsida</taxon>
        <taxon>Liliopsida</taxon>
        <taxon>Poales</taxon>
        <taxon>Poaceae</taxon>
        <taxon>PACMAD clade</taxon>
        <taxon>Panicoideae</taxon>
        <taxon>Panicodae</taxon>
        <taxon>Paniceae</taxon>
        <taxon>Panicinae</taxon>
        <taxon>Panicum</taxon>
        <taxon>Panicum sect. Hiantes</taxon>
    </lineage>
</organism>
<gene>
    <name evidence="1" type="ORF">PVAP13_9KG067628</name>
</gene>
<proteinExistence type="predicted"/>
<accession>A0A8T0NDX4</accession>
<name>A0A8T0NDX4_PANVG</name>
<dbReference type="AlphaFoldDB" id="A0A8T0NDX4"/>
<dbReference type="EMBL" id="CM029053">
    <property type="protein sequence ID" value="KAG2547035.1"/>
    <property type="molecule type" value="Genomic_DNA"/>
</dbReference>
<keyword evidence="2" id="KW-1185">Reference proteome</keyword>
<protein>
    <submittedName>
        <fullName evidence="1">Uncharacterized protein</fullName>
    </submittedName>
</protein>
<evidence type="ECO:0000313" key="2">
    <source>
        <dbReference type="Proteomes" id="UP000823388"/>
    </source>
</evidence>